<keyword evidence="4" id="KW-0904">Protein phosphatase</keyword>
<reference evidence="7 8" key="1">
    <citation type="journal article" date="2022" name="bioRxiv">
        <title>Genomics of Preaxostyla Flagellates Illuminates Evolutionary Transitions and the Path Towards Mitochondrial Loss.</title>
        <authorList>
            <person name="Novak L.V.F."/>
            <person name="Treitli S.C."/>
            <person name="Pyrih J."/>
            <person name="Halakuc P."/>
            <person name="Pipaliya S.V."/>
            <person name="Vacek V."/>
            <person name="Brzon O."/>
            <person name="Soukal P."/>
            <person name="Eme L."/>
            <person name="Dacks J.B."/>
            <person name="Karnkowska A."/>
            <person name="Elias M."/>
            <person name="Hampl V."/>
        </authorList>
    </citation>
    <scope>NUCLEOTIDE SEQUENCE [LARGE SCALE GENOMIC DNA]</scope>
    <source>
        <strain evidence="7">NAU3</strain>
        <tissue evidence="7">Gut</tissue>
    </source>
</reference>
<dbReference type="EC" id="3.1.3.48" evidence="2"/>
<dbReference type="InterPro" id="IPR000387">
    <property type="entry name" value="Tyr_Pase_dom"/>
</dbReference>
<protein>
    <recommendedName>
        <fullName evidence="2">protein-tyrosine-phosphatase</fullName>
        <ecNumber evidence="2">3.1.3.48</ecNumber>
    </recommendedName>
</protein>
<dbReference type="InterPro" id="IPR020422">
    <property type="entry name" value="TYR_PHOSPHATASE_DUAL_dom"/>
</dbReference>
<feature type="domain" description="Tyrosine specific protein phosphatases" evidence="6">
    <location>
        <begin position="253"/>
        <end position="295"/>
    </location>
</feature>
<dbReference type="SMART" id="SM00195">
    <property type="entry name" value="DSPc"/>
    <property type="match status" value="1"/>
</dbReference>
<evidence type="ECO:0000256" key="1">
    <source>
        <dbReference type="ARBA" id="ARBA00008601"/>
    </source>
</evidence>
<dbReference type="PANTHER" id="PTHR10159">
    <property type="entry name" value="DUAL SPECIFICITY PROTEIN PHOSPHATASE"/>
    <property type="match status" value="1"/>
</dbReference>
<dbReference type="EMBL" id="JARBJD010000041">
    <property type="protein sequence ID" value="KAK2958081.1"/>
    <property type="molecule type" value="Genomic_DNA"/>
</dbReference>
<dbReference type="Pfam" id="PF00782">
    <property type="entry name" value="DSPc"/>
    <property type="match status" value="1"/>
</dbReference>
<name>A0ABQ9Y2W1_9EUKA</name>
<dbReference type="InterPro" id="IPR029021">
    <property type="entry name" value="Prot-tyrosine_phosphatase-like"/>
</dbReference>
<dbReference type="SUPFAM" id="SSF52799">
    <property type="entry name" value="(Phosphotyrosine protein) phosphatases II"/>
    <property type="match status" value="1"/>
</dbReference>
<dbReference type="Gene3D" id="3.90.190.10">
    <property type="entry name" value="Protein tyrosine phosphatase superfamily"/>
    <property type="match status" value="1"/>
</dbReference>
<dbReference type="SUPFAM" id="SSF52821">
    <property type="entry name" value="Rhodanese/Cell cycle control phosphatase"/>
    <property type="match status" value="1"/>
</dbReference>
<evidence type="ECO:0000256" key="3">
    <source>
        <dbReference type="ARBA" id="ARBA00022801"/>
    </source>
</evidence>
<sequence length="355" mass="40603">MLSPSAFYNTIINSNTDETIIDTRSSNDFSNGHLQLSTSIPLVFFSSNSAPQTISKFESAVKEFNRKRPINKRSHQPIFVILPDSDDINPDLIVNAVKKSCNTSDVFALRPPFTQFSRYYPQVCTTSKLPSQSSSLYCFTPNEIIPGLFLGGFPMNDPCSFFEQNRITHIINCMENGDYEIPSNVIRLNLKMEDVPLQPLQISEPLSLLNELYDLTDSEAFSRLQAIPYLSQQAKDHQESHFEHDPLVPSFPRGIRVYVHCLMGISRSASIILAFLINRFHLSPVNAFRIVKAQRHIVRPNDGFIRQLCQFWCDEGCPDERIRPMNELGLPMESQVTEQIFERHMSEIRRRVGQL</sequence>
<evidence type="ECO:0000313" key="7">
    <source>
        <dbReference type="EMBL" id="KAK2958081.1"/>
    </source>
</evidence>
<evidence type="ECO:0000256" key="4">
    <source>
        <dbReference type="ARBA" id="ARBA00022912"/>
    </source>
</evidence>
<keyword evidence="3" id="KW-0378">Hydrolase</keyword>
<dbReference type="InterPro" id="IPR016130">
    <property type="entry name" value="Tyr_Pase_AS"/>
</dbReference>
<dbReference type="InterPro" id="IPR000340">
    <property type="entry name" value="Dual-sp_phosphatase_cat-dom"/>
</dbReference>
<dbReference type="PANTHER" id="PTHR10159:SF519">
    <property type="entry name" value="DUAL SPECIFICITY PROTEIN PHOSPHATASE MPK3"/>
    <property type="match status" value="1"/>
</dbReference>
<dbReference type="PROSITE" id="PS00383">
    <property type="entry name" value="TYR_PHOSPHATASE_1"/>
    <property type="match status" value="1"/>
</dbReference>
<accession>A0ABQ9Y2W1</accession>
<dbReference type="Gene3D" id="3.40.250.10">
    <property type="entry name" value="Rhodanese-like domain"/>
    <property type="match status" value="1"/>
</dbReference>
<dbReference type="CDD" id="cd14498">
    <property type="entry name" value="DSP"/>
    <property type="match status" value="1"/>
</dbReference>
<dbReference type="InterPro" id="IPR036873">
    <property type="entry name" value="Rhodanese-like_dom_sf"/>
</dbReference>
<evidence type="ECO:0000313" key="8">
    <source>
        <dbReference type="Proteomes" id="UP001281761"/>
    </source>
</evidence>
<comment type="caution">
    <text evidence="7">The sequence shown here is derived from an EMBL/GenBank/DDBJ whole genome shotgun (WGS) entry which is preliminary data.</text>
</comment>
<evidence type="ECO:0000259" key="5">
    <source>
        <dbReference type="PROSITE" id="PS50054"/>
    </source>
</evidence>
<dbReference type="PROSITE" id="PS50056">
    <property type="entry name" value="TYR_PHOSPHATASE_2"/>
    <property type="match status" value="1"/>
</dbReference>
<keyword evidence="8" id="KW-1185">Reference proteome</keyword>
<proteinExistence type="inferred from homology"/>
<comment type="similarity">
    <text evidence="1">Belongs to the protein-tyrosine phosphatase family. Non-receptor class dual specificity subfamily.</text>
</comment>
<evidence type="ECO:0000256" key="2">
    <source>
        <dbReference type="ARBA" id="ARBA00013064"/>
    </source>
</evidence>
<gene>
    <name evidence="7" type="ORF">BLNAU_7008</name>
</gene>
<dbReference type="Proteomes" id="UP001281761">
    <property type="component" value="Unassembled WGS sequence"/>
</dbReference>
<feature type="domain" description="Tyrosine-protein phosphatase" evidence="5">
    <location>
        <begin position="140"/>
        <end position="317"/>
    </location>
</feature>
<organism evidence="7 8">
    <name type="scientific">Blattamonas nauphoetae</name>
    <dbReference type="NCBI Taxonomy" id="2049346"/>
    <lineage>
        <taxon>Eukaryota</taxon>
        <taxon>Metamonada</taxon>
        <taxon>Preaxostyla</taxon>
        <taxon>Oxymonadida</taxon>
        <taxon>Blattamonas</taxon>
    </lineage>
</organism>
<evidence type="ECO:0000259" key="6">
    <source>
        <dbReference type="PROSITE" id="PS50056"/>
    </source>
</evidence>
<dbReference type="PROSITE" id="PS50054">
    <property type="entry name" value="TYR_PHOSPHATASE_DUAL"/>
    <property type="match status" value="1"/>
</dbReference>